<organism evidence="1">
    <name type="scientific">Anguilla anguilla</name>
    <name type="common">European freshwater eel</name>
    <name type="synonym">Muraena anguilla</name>
    <dbReference type="NCBI Taxonomy" id="7936"/>
    <lineage>
        <taxon>Eukaryota</taxon>
        <taxon>Metazoa</taxon>
        <taxon>Chordata</taxon>
        <taxon>Craniata</taxon>
        <taxon>Vertebrata</taxon>
        <taxon>Euteleostomi</taxon>
        <taxon>Actinopterygii</taxon>
        <taxon>Neopterygii</taxon>
        <taxon>Teleostei</taxon>
        <taxon>Anguilliformes</taxon>
        <taxon>Anguillidae</taxon>
        <taxon>Anguilla</taxon>
    </lineage>
</organism>
<dbReference type="AlphaFoldDB" id="A0A0E9QJH2"/>
<reference evidence="1" key="2">
    <citation type="journal article" date="2015" name="Fish Shellfish Immunol.">
        <title>Early steps in the European eel (Anguilla anguilla)-Vibrio vulnificus interaction in the gills: Role of the RtxA13 toxin.</title>
        <authorList>
            <person name="Callol A."/>
            <person name="Pajuelo D."/>
            <person name="Ebbesson L."/>
            <person name="Teles M."/>
            <person name="MacKenzie S."/>
            <person name="Amaro C."/>
        </authorList>
    </citation>
    <scope>NUCLEOTIDE SEQUENCE</scope>
</reference>
<protein>
    <submittedName>
        <fullName evidence="1">Uncharacterized protein</fullName>
    </submittedName>
</protein>
<sequence>MTPCIKFTFKLQFPIKQFTLNICYCCYL</sequence>
<proteinExistence type="predicted"/>
<reference evidence="1" key="1">
    <citation type="submission" date="2014-11" db="EMBL/GenBank/DDBJ databases">
        <authorList>
            <person name="Amaro Gonzalez C."/>
        </authorList>
    </citation>
    <scope>NUCLEOTIDE SEQUENCE</scope>
</reference>
<evidence type="ECO:0000313" key="1">
    <source>
        <dbReference type="EMBL" id="JAH16662.1"/>
    </source>
</evidence>
<accession>A0A0E9QJH2</accession>
<dbReference type="EMBL" id="GBXM01091915">
    <property type="protein sequence ID" value="JAH16662.1"/>
    <property type="molecule type" value="Transcribed_RNA"/>
</dbReference>
<name>A0A0E9QJH2_ANGAN</name>